<keyword evidence="2" id="KW-0732">Signal</keyword>
<evidence type="ECO:0000259" key="3">
    <source>
        <dbReference type="Pfam" id="PF13962"/>
    </source>
</evidence>
<dbReference type="Proteomes" id="UP001168877">
    <property type="component" value="Unassembled WGS sequence"/>
</dbReference>
<gene>
    <name evidence="4" type="ORF">LWI29_035395</name>
</gene>
<feature type="transmembrane region" description="Helical" evidence="1">
    <location>
        <begin position="493"/>
        <end position="516"/>
    </location>
</feature>
<feature type="transmembrane region" description="Helical" evidence="1">
    <location>
        <begin position="565"/>
        <end position="586"/>
    </location>
</feature>
<feature type="signal peptide" evidence="2">
    <location>
        <begin position="1"/>
        <end position="15"/>
    </location>
</feature>
<dbReference type="SMART" id="SM00248">
    <property type="entry name" value="ANK"/>
    <property type="match status" value="5"/>
</dbReference>
<evidence type="ECO:0000256" key="2">
    <source>
        <dbReference type="SAM" id="SignalP"/>
    </source>
</evidence>
<protein>
    <recommendedName>
        <fullName evidence="3">PGG domain-containing protein</fullName>
    </recommendedName>
</protein>
<dbReference type="PANTHER" id="PTHR24177:SF356">
    <property type="entry name" value="ANKYRIN REPEAT PLANT-LIKE PROTEIN"/>
    <property type="match status" value="1"/>
</dbReference>
<evidence type="ECO:0000256" key="1">
    <source>
        <dbReference type="SAM" id="Phobius"/>
    </source>
</evidence>
<dbReference type="PANTHER" id="PTHR24177">
    <property type="entry name" value="CASKIN"/>
    <property type="match status" value="1"/>
</dbReference>
<dbReference type="EMBL" id="JAUESC010000003">
    <property type="protein sequence ID" value="KAK0602629.1"/>
    <property type="molecule type" value="Genomic_DNA"/>
</dbReference>
<dbReference type="InterPro" id="IPR026961">
    <property type="entry name" value="PGG_dom"/>
</dbReference>
<organism evidence="4 5">
    <name type="scientific">Acer saccharum</name>
    <name type="common">Sugar maple</name>
    <dbReference type="NCBI Taxonomy" id="4024"/>
    <lineage>
        <taxon>Eukaryota</taxon>
        <taxon>Viridiplantae</taxon>
        <taxon>Streptophyta</taxon>
        <taxon>Embryophyta</taxon>
        <taxon>Tracheophyta</taxon>
        <taxon>Spermatophyta</taxon>
        <taxon>Magnoliopsida</taxon>
        <taxon>eudicotyledons</taxon>
        <taxon>Gunneridae</taxon>
        <taxon>Pentapetalae</taxon>
        <taxon>rosids</taxon>
        <taxon>malvids</taxon>
        <taxon>Sapindales</taxon>
        <taxon>Sapindaceae</taxon>
        <taxon>Hippocastanoideae</taxon>
        <taxon>Acereae</taxon>
        <taxon>Acer</taxon>
    </lineage>
</organism>
<dbReference type="Pfam" id="PF12796">
    <property type="entry name" value="Ank_2"/>
    <property type="match status" value="1"/>
</dbReference>
<feature type="chain" id="PRO_5041458970" description="PGG domain-containing protein" evidence="2">
    <location>
        <begin position="16"/>
        <end position="608"/>
    </location>
</feature>
<evidence type="ECO:0000313" key="4">
    <source>
        <dbReference type="EMBL" id="KAK0602629.1"/>
    </source>
</evidence>
<evidence type="ECO:0000313" key="5">
    <source>
        <dbReference type="Proteomes" id="UP001168877"/>
    </source>
</evidence>
<keyword evidence="1" id="KW-0812">Transmembrane</keyword>
<name>A0AA39T2T0_ACESA</name>
<comment type="caution">
    <text evidence="4">The sequence shown here is derived from an EMBL/GenBank/DDBJ whole genome shotgun (WGS) entry which is preliminary data.</text>
</comment>
<dbReference type="Gene3D" id="1.25.40.20">
    <property type="entry name" value="Ankyrin repeat-containing domain"/>
    <property type="match status" value="2"/>
</dbReference>
<keyword evidence="1" id="KW-0472">Membrane</keyword>
<keyword evidence="1" id="KW-1133">Transmembrane helix</keyword>
<proteinExistence type="predicted"/>
<dbReference type="InterPro" id="IPR036770">
    <property type="entry name" value="Ankyrin_rpt-contain_sf"/>
</dbReference>
<dbReference type="AlphaFoldDB" id="A0AA39T2T0"/>
<keyword evidence="5" id="KW-1185">Reference proteome</keyword>
<dbReference type="SUPFAM" id="SSF48403">
    <property type="entry name" value="Ankyrin repeat"/>
    <property type="match status" value="1"/>
</dbReference>
<dbReference type="GO" id="GO:0016020">
    <property type="term" value="C:membrane"/>
    <property type="evidence" value="ECO:0007669"/>
    <property type="project" value="TreeGrafter"/>
</dbReference>
<sequence>MVVAVVVHTVAVVVAELTVIEREWKLELPVRSVCCTAANALYLDSGSNDVYVQRVSRSEQYFKTCVPLRKAALKGNFKEFKNILNDQEKRLDTSLLRMPITKGRATILHVAAGARQKTFVKEIIKSIEPWDQEMVLETLLIQDPKGQTSFCFAAAAGDVEIAKIMVNRIPNLNKAILRDQANRRMTQTPLYQAVMFGRKEMASYLYEETENFWKQHGWEQKEINVLFFMSISTDLYDMALKLLNSHPELAVSRNEDNDETALHMLARKPKSMTSQALELVRCLWEKVTTKQDTEVEGLITRPTKLWFDAAKSGNSKFLALVVGSYPDLILRLDENDSSIFHIAISRRHTNIFKLIYEMGFDKVLLAAYEDCQGNNILHLAGKFPNERPASIVPGAALEMQRELLLFEAVEMIVQPSLRDVQNLDGDTPKKLFTTSHKDLQKRGEQWMKTTAKSCMLVATLIATVVFAAAFTIPGGNNQQVGRPIYLDKTFFKVFAASDAIALSSSSISIMIFLSILTSRYEEEDFRMWLPLKLMFGLLTLFISVISMTIAFSSAFFLFYPSSERLNWITMSTAVLVSVPVTLYVGLQYSLLKDIFCSTFCSRYQFKPK</sequence>
<reference evidence="4" key="2">
    <citation type="submission" date="2023-06" db="EMBL/GenBank/DDBJ databases">
        <authorList>
            <person name="Swenson N.G."/>
            <person name="Wegrzyn J.L."/>
            <person name="Mcevoy S.L."/>
        </authorList>
    </citation>
    <scope>NUCLEOTIDE SEQUENCE</scope>
    <source>
        <strain evidence="4">NS2018</strain>
        <tissue evidence="4">Leaf</tissue>
    </source>
</reference>
<dbReference type="Pfam" id="PF13962">
    <property type="entry name" value="PGG"/>
    <property type="match status" value="1"/>
</dbReference>
<dbReference type="InterPro" id="IPR002110">
    <property type="entry name" value="Ankyrin_rpt"/>
</dbReference>
<feature type="transmembrane region" description="Helical" evidence="1">
    <location>
        <begin position="537"/>
        <end position="559"/>
    </location>
</feature>
<accession>A0AA39T2T0</accession>
<feature type="domain" description="PGG" evidence="3">
    <location>
        <begin position="445"/>
        <end position="556"/>
    </location>
</feature>
<feature type="transmembrane region" description="Helical" evidence="1">
    <location>
        <begin position="454"/>
        <end position="473"/>
    </location>
</feature>
<reference evidence="4" key="1">
    <citation type="journal article" date="2022" name="Plant J.">
        <title>Strategies of tolerance reflected in two North American maple genomes.</title>
        <authorList>
            <person name="McEvoy S.L."/>
            <person name="Sezen U.U."/>
            <person name="Trouern-Trend A."/>
            <person name="McMahon S.M."/>
            <person name="Schaberg P.G."/>
            <person name="Yang J."/>
            <person name="Wegrzyn J.L."/>
            <person name="Swenson N.G."/>
        </authorList>
    </citation>
    <scope>NUCLEOTIDE SEQUENCE</scope>
    <source>
        <strain evidence="4">NS2018</strain>
    </source>
</reference>